<organism evidence="1 2">
    <name type="scientific">Rhizopogon vesiculosus</name>
    <dbReference type="NCBI Taxonomy" id="180088"/>
    <lineage>
        <taxon>Eukaryota</taxon>
        <taxon>Fungi</taxon>
        <taxon>Dikarya</taxon>
        <taxon>Basidiomycota</taxon>
        <taxon>Agaricomycotina</taxon>
        <taxon>Agaricomycetes</taxon>
        <taxon>Agaricomycetidae</taxon>
        <taxon>Boletales</taxon>
        <taxon>Suillineae</taxon>
        <taxon>Rhizopogonaceae</taxon>
        <taxon>Rhizopogon</taxon>
    </lineage>
</organism>
<gene>
    <name evidence="1" type="ORF">AZE42_01774</name>
</gene>
<dbReference type="Proteomes" id="UP000183567">
    <property type="component" value="Unassembled WGS sequence"/>
</dbReference>
<dbReference type="OrthoDB" id="10370516at2759"/>
<dbReference type="AlphaFoldDB" id="A0A1J8QYQ6"/>
<sequence>MRSYKTSRAASIPVPLVILSPFTNMSTNVVAADIDRIGVENILAQNPFLGGDIAGTLRLEDRSTGERLYRLFITSLICRRGGYIPLHDLGTPAKLSTYLFINNNTSFNGSPLSSPVKSFLGAPVPAGLTFSTVHDLWLLSKGHPGVLICPSDDTIVPGVDAVIFQNDTLYLMQFNYYTPRAISYDVLRFMRKATHNTIYQPSRTHPWIFVVGYVDHLDERGFPTLLPHLGSSSNQEDVDLHGLLESSVLTRALRLDGVGKEAFGSQLSDLIYDVWGIPYKSCLRRSSESVHIATSARSKWRYEPGLHPRVEIRKRQEQLSLDPELCQAINHRIQNQRVATMSKKWFMAVEADMATLGGSPSSFVTCFVDY</sequence>
<comment type="caution">
    <text evidence="1">The sequence shown here is derived from an EMBL/GenBank/DDBJ whole genome shotgun (WGS) entry which is preliminary data.</text>
</comment>
<dbReference type="EMBL" id="LVVM01001402">
    <property type="protein sequence ID" value="OJA18632.1"/>
    <property type="molecule type" value="Genomic_DNA"/>
</dbReference>
<evidence type="ECO:0000313" key="2">
    <source>
        <dbReference type="Proteomes" id="UP000183567"/>
    </source>
</evidence>
<evidence type="ECO:0000313" key="1">
    <source>
        <dbReference type="EMBL" id="OJA18632.1"/>
    </source>
</evidence>
<proteinExistence type="predicted"/>
<name>A0A1J8QYQ6_9AGAM</name>
<protein>
    <submittedName>
        <fullName evidence="1">Uncharacterized protein</fullName>
    </submittedName>
</protein>
<reference evidence="1 2" key="1">
    <citation type="submission" date="2016-03" db="EMBL/GenBank/DDBJ databases">
        <title>Comparative genomics of the ectomycorrhizal sister species Rhizopogon vinicolor and Rhizopogon vesiculosus (Basidiomycota: Boletales) reveals a divergence of the mating type B locus.</title>
        <authorList>
            <person name="Mujic A.B."/>
            <person name="Kuo A."/>
            <person name="Tritt A."/>
            <person name="Lipzen A."/>
            <person name="Chen C."/>
            <person name="Johnson J."/>
            <person name="Sharma A."/>
            <person name="Barry K."/>
            <person name="Grigoriev I.V."/>
            <person name="Spatafora J.W."/>
        </authorList>
    </citation>
    <scope>NUCLEOTIDE SEQUENCE [LARGE SCALE GENOMIC DNA]</scope>
    <source>
        <strain evidence="1 2">AM-OR11-056</strain>
    </source>
</reference>
<accession>A0A1J8QYQ6</accession>
<keyword evidence="2" id="KW-1185">Reference proteome</keyword>